<sequence length="244" mass="27038">MSRLAERAATIGTGVFGAIAVVVGVGALFQGEPLVALILITFGLALFAGNRATRPPRWDGEPETGTELVGKVPTPAVVFSVDRDRMLALAVLAALFALLGMWIGLLALADSMTGVVIGAAVWSAFFAWVIWATVRRLRRRRLLVLTTDLIRVQSPAGSADLRWEDVVEAGLRPIGDQLYVVFRLREEARAKVSRSRTLGRLNRRFGADVYLPATWLRCEPEFVVLLFEQYRLDPRLRRRIGREV</sequence>
<feature type="transmembrane region" description="Helical" evidence="1">
    <location>
        <begin position="34"/>
        <end position="50"/>
    </location>
</feature>
<comment type="caution">
    <text evidence="2">The sequence shown here is derived from an EMBL/GenBank/DDBJ whole genome shotgun (WGS) entry which is preliminary data.</text>
</comment>
<dbReference type="InterPro" id="IPR048136">
    <property type="entry name" value="STM3941-like"/>
</dbReference>
<dbReference type="NCBIfam" id="NF041635">
    <property type="entry name" value="STM3941_fam"/>
    <property type="match status" value="1"/>
</dbReference>
<protein>
    <submittedName>
        <fullName evidence="2">Uncharacterized protein</fullName>
    </submittedName>
</protein>
<name>A0A7W3MTW2_9ACTN</name>
<evidence type="ECO:0000256" key="1">
    <source>
        <dbReference type="SAM" id="Phobius"/>
    </source>
</evidence>
<evidence type="ECO:0000313" key="2">
    <source>
        <dbReference type="EMBL" id="MBA9001773.1"/>
    </source>
</evidence>
<keyword evidence="1" id="KW-0472">Membrane</keyword>
<gene>
    <name evidence="2" type="ORF">HNR21_000655</name>
</gene>
<dbReference type="RefSeq" id="WP_182703975.1">
    <property type="nucleotide sequence ID" value="NZ_JACJII010000001.1"/>
</dbReference>
<evidence type="ECO:0000313" key="3">
    <source>
        <dbReference type="Proteomes" id="UP000539313"/>
    </source>
</evidence>
<dbReference type="AlphaFoldDB" id="A0A7W3MTW2"/>
<organism evidence="2 3">
    <name type="scientific">Thermomonospora cellulosilytica</name>
    <dbReference type="NCBI Taxonomy" id="1411118"/>
    <lineage>
        <taxon>Bacteria</taxon>
        <taxon>Bacillati</taxon>
        <taxon>Actinomycetota</taxon>
        <taxon>Actinomycetes</taxon>
        <taxon>Streptosporangiales</taxon>
        <taxon>Thermomonosporaceae</taxon>
        <taxon>Thermomonospora</taxon>
    </lineage>
</organism>
<keyword evidence="1" id="KW-1133">Transmembrane helix</keyword>
<keyword evidence="1" id="KW-0812">Transmembrane</keyword>
<dbReference type="EMBL" id="JACJII010000001">
    <property type="protein sequence ID" value="MBA9001773.1"/>
    <property type="molecule type" value="Genomic_DNA"/>
</dbReference>
<dbReference type="Proteomes" id="UP000539313">
    <property type="component" value="Unassembled WGS sequence"/>
</dbReference>
<accession>A0A7W3MTW2</accession>
<feature type="transmembrane region" description="Helical" evidence="1">
    <location>
        <begin position="87"/>
        <end position="109"/>
    </location>
</feature>
<keyword evidence="3" id="KW-1185">Reference proteome</keyword>
<feature type="transmembrane region" description="Helical" evidence="1">
    <location>
        <begin position="115"/>
        <end position="134"/>
    </location>
</feature>
<proteinExistence type="predicted"/>
<feature type="transmembrane region" description="Helical" evidence="1">
    <location>
        <begin position="7"/>
        <end position="28"/>
    </location>
</feature>
<reference evidence="2 3" key="1">
    <citation type="submission" date="2020-08" db="EMBL/GenBank/DDBJ databases">
        <title>Sequencing the genomes of 1000 actinobacteria strains.</title>
        <authorList>
            <person name="Klenk H.-P."/>
        </authorList>
    </citation>
    <scope>NUCLEOTIDE SEQUENCE [LARGE SCALE GENOMIC DNA]</scope>
    <source>
        <strain evidence="2 3">DSM 45823</strain>
    </source>
</reference>